<feature type="domain" description="Glycosyl transferase family 25" evidence="4">
    <location>
        <begin position="5"/>
        <end position="108"/>
    </location>
</feature>
<keyword evidence="3" id="KW-0448">Lipopolysaccharide biosynthesis</keyword>
<dbReference type="CDD" id="cd06532">
    <property type="entry name" value="Glyco_transf_25"/>
    <property type="match status" value="1"/>
</dbReference>
<sequence length="265" mass="29947">MSFGIFVINLPEAVERRQRVLAHLVALGLDANVVEAVRGSRLSEDERALVADDARSVERYGRVLTPGELGCAMSHVRAYEEFLGSRHDFALILEDDAVLLPDAADLLASARMSAWLECAEPRLLLMTPIRAFLARGAVPFAAGYRLVKVRRAWEGYGYLVNRAAADAMRRINSPAWLSADDWVAYRRLGSIELCGLDPFCIGYLDTAPSQLEYDRRRVETASGRSKSLKARVEKWQRQIMDAVYYRPVFGLLHHRMPKGWPDRRE</sequence>
<dbReference type="RefSeq" id="WP_004305090.1">
    <property type="nucleotide sequence ID" value="NZ_AMXD01000039.1"/>
</dbReference>
<dbReference type="Pfam" id="PF01755">
    <property type="entry name" value="Glyco_transf_25"/>
    <property type="match status" value="1"/>
</dbReference>
<organism evidence="5 6">
    <name type="scientific">Thauera aminoaromatica S2</name>
    <dbReference type="NCBI Taxonomy" id="1234381"/>
    <lineage>
        <taxon>Bacteria</taxon>
        <taxon>Pseudomonadati</taxon>
        <taxon>Pseudomonadota</taxon>
        <taxon>Betaproteobacteria</taxon>
        <taxon>Rhodocyclales</taxon>
        <taxon>Zoogloeaceae</taxon>
        <taxon>Thauera</taxon>
    </lineage>
</organism>
<protein>
    <submittedName>
        <fullName evidence="5">Family 2 glycosyl transferase</fullName>
    </submittedName>
</protein>
<comment type="pathway">
    <text evidence="1">Bacterial outer membrane biogenesis; lipooligosaccharide biosynthesis.</text>
</comment>
<proteinExistence type="predicted"/>
<keyword evidence="5" id="KW-0808">Transferase</keyword>
<dbReference type="UniPathway" id="UPA00820"/>
<reference evidence="5 6" key="1">
    <citation type="submission" date="2012-09" db="EMBL/GenBank/DDBJ databases">
        <title>Draft Genome Sequences of 6 Strains from Genus Thauera.</title>
        <authorList>
            <person name="Liu B."/>
            <person name="Shapleigh J.P."/>
            <person name="Frostegard A.H."/>
        </authorList>
    </citation>
    <scope>NUCLEOTIDE SEQUENCE [LARGE SCALE GENOMIC DNA]</scope>
    <source>
        <strain evidence="5 6">S2</strain>
    </source>
</reference>
<dbReference type="AlphaFoldDB" id="N6Z1X7"/>
<dbReference type="UniPathway" id="UPA00501"/>
<evidence type="ECO:0000256" key="1">
    <source>
        <dbReference type="ARBA" id="ARBA00005068"/>
    </source>
</evidence>
<evidence type="ECO:0000313" key="6">
    <source>
        <dbReference type="Proteomes" id="UP000013042"/>
    </source>
</evidence>
<comment type="caution">
    <text evidence="5">The sequence shown here is derived from an EMBL/GenBank/DDBJ whole genome shotgun (WGS) entry which is preliminary data.</text>
</comment>
<name>N6Z1X7_THASP</name>
<gene>
    <name evidence="5" type="ORF">C665_08340</name>
</gene>
<dbReference type="GO" id="GO:0016740">
    <property type="term" value="F:transferase activity"/>
    <property type="evidence" value="ECO:0007669"/>
    <property type="project" value="UniProtKB-KW"/>
</dbReference>
<dbReference type="Proteomes" id="UP000013042">
    <property type="component" value="Unassembled WGS sequence"/>
</dbReference>
<dbReference type="InterPro" id="IPR002654">
    <property type="entry name" value="Glyco_trans_25"/>
</dbReference>
<evidence type="ECO:0000256" key="2">
    <source>
        <dbReference type="ARBA" id="ARBA00005222"/>
    </source>
</evidence>
<dbReference type="GO" id="GO:0009103">
    <property type="term" value="P:lipopolysaccharide biosynthetic process"/>
    <property type="evidence" value="ECO:0007669"/>
    <property type="project" value="UniProtKB-KW"/>
</dbReference>
<evidence type="ECO:0000313" key="5">
    <source>
        <dbReference type="EMBL" id="ENO86169.1"/>
    </source>
</evidence>
<accession>N6Z1X7</accession>
<evidence type="ECO:0000256" key="3">
    <source>
        <dbReference type="ARBA" id="ARBA00022985"/>
    </source>
</evidence>
<dbReference type="EMBL" id="AMXD01000039">
    <property type="protein sequence ID" value="ENO86169.1"/>
    <property type="molecule type" value="Genomic_DNA"/>
</dbReference>
<comment type="pathway">
    <text evidence="2">Glycan metabolism; lacto-N-neotetraose biosynthesis.</text>
</comment>
<evidence type="ECO:0000259" key="4">
    <source>
        <dbReference type="Pfam" id="PF01755"/>
    </source>
</evidence>